<feature type="region of interest" description="Disordered" evidence="1">
    <location>
        <begin position="1"/>
        <end position="29"/>
    </location>
</feature>
<dbReference type="EMBL" id="WJHE01000103">
    <property type="protein sequence ID" value="MST31601.1"/>
    <property type="molecule type" value="Genomic_DNA"/>
</dbReference>
<sequence length="319" mass="32619">MPSTNQAPTIPTPTPTPAPGRARSRQRRRALTAPVVGLGAFMLAGSALAAAGPSAFAASRAPTHGRTTCAVAGDECTSAVAYANAHDGGGARVLAVEADTEAHGGAVQHRVFDIRMATNDGVYNLHVYRNDRAPYNDGVWWQKPAENQHPSGGSGGEPGSGGGEPGGGSVTGGDAPAISAGQAAADATAFVTGQGRQVLSVKHDHLKSQGQKDYYQVKLQLGDNGRNAGTTNVWVDATSAPGTVTAASGSGLDYRDPSLVAASTAWANAVAAVGGGTVYKTNLNGGKWRWYWVFVRDGATKYKVGVDAVTGVVTQVRPN</sequence>
<gene>
    <name evidence="3" type="ORF">GHK86_02495</name>
</gene>
<protein>
    <recommendedName>
        <fullName evidence="5">Peptidase M4</fullName>
    </recommendedName>
</protein>
<name>A0ABW9QQH9_9ACTN</name>
<comment type="caution">
    <text evidence="3">The sequence shown here is derived from an EMBL/GenBank/DDBJ whole genome shotgun (WGS) entry which is preliminary data.</text>
</comment>
<reference evidence="3 4" key="1">
    <citation type="submission" date="2019-11" db="EMBL/GenBank/DDBJ databases">
        <title>Acidiferrimicrobium australis gen. nov., sp. nov., an acidophilic and obligately heterotrophic, member of the Actinobacteria that catalyses dissimilatory oxido- reduction of iron isolated from metal-rich acidic water in Chile.</title>
        <authorList>
            <person name="Gonzalez D."/>
            <person name="Huber K."/>
            <person name="Hedrich S."/>
            <person name="Rojas-Villalobos C."/>
            <person name="Quatrini R."/>
            <person name="Dinamarca M.A."/>
            <person name="Schwarz A."/>
            <person name="Canales C."/>
            <person name="Nancucheo I."/>
        </authorList>
    </citation>
    <scope>NUCLEOTIDE SEQUENCE [LARGE SCALE GENOMIC DNA]</scope>
    <source>
        <strain evidence="3 4">USS-CCA1</strain>
    </source>
</reference>
<feature type="compositionally biased region" description="Gly residues" evidence="1">
    <location>
        <begin position="152"/>
        <end position="171"/>
    </location>
</feature>
<dbReference type="Proteomes" id="UP000437736">
    <property type="component" value="Unassembled WGS sequence"/>
</dbReference>
<evidence type="ECO:0000313" key="4">
    <source>
        <dbReference type="Proteomes" id="UP000437736"/>
    </source>
</evidence>
<feature type="region of interest" description="Disordered" evidence="1">
    <location>
        <begin position="141"/>
        <end position="177"/>
    </location>
</feature>
<keyword evidence="2" id="KW-0472">Membrane</keyword>
<keyword evidence="4" id="KW-1185">Reference proteome</keyword>
<proteinExistence type="predicted"/>
<evidence type="ECO:0008006" key="5">
    <source>
        <dbReference type="Google" id="ProtNLM"/>
    </source>
</evidence>
<feature type="transmembrane region" description="Helical" evidence="2">
    <location>
        <begin position="31"/>
        <end position="52"/>
    </location>
</feature>
<accession>A0ABW9QQH9</accession>
<evidence type="ECO:0000313" key="3">
    <source>
        <dbReference type="EMBL" id="MST31601.1"/>
    </source>
</evidence>
<keyword evidence="2" id="KW-1133">Transmembrane helix</keyword>
<evidence type="ECO:0000256" key="1">
    <source>
        <dbReference type="SAM" id="MobiDB-lite"/>
    </source>
</evidence>
<organism evidence="3 4">
    <name type="scientific">Acidiferrimicrobium australe</name>
    <dbReference type="NCBI Taxonomy" id="2664430"/>
    <lineage>
        <taxon>Bacteria</taxon>
        <taxon>Bacillati</taxon>
        <taxon>Actinomycetota</taxon>
        <taxon>Acidimicrobiia</taxon>
        <taxon>Acidimicrobiales</taxon>
        <taxon>Acidimicrobiaceae</taxon>
        <taxon>Acidiferrimicrobium</taxon>
    </lineage>
</organism>
<evidence type="ECO:0000256" key="2">
    <source>
        <dbReference type="SAM" id="Phobius"/>
    </source>
</evidence>
<keyword evidence="2" id="KW-0812">Transmembrane</keyword>